<feature type="region of interest" description="Disordered" evidence="2">
    <location>
        <begin position="25"/>
        <end position="47"/>
    </location>
</feature>
<dbReference type="RefSeq" id="WP_231042215.1">
    <property type="nucleotide sequence ID" value="NZ_CP106881.1"/>
</dbReference>
<accession>A0ABY6G8T2</accession>
<keyword evidence="1 3" id="KW-0732">Signal</keyword>
<name>A0ABY6G8T2_9BURK</name>
<dbReference type="SUPFAM" id="SSF101756">
    <property type="entry name" value="Hypothetical protein YgiW"/>
    <property type="match status" value="1"/>
</dbReference>
<evidence type="ECO:0000313" key="4">
    <source>
        <dbReference type="EMBL" id="UYG51440.1"/>
    </source>
</evidence>
<evidence type="ECO:0000313" key="5">
    <source>
        <dbReference type="Proteomes" id="UP001162800"/>
    </source>
</evidence>
<proteinExistence type="predicted"/>
<dbReference type="Proteomes" id="UP001162800">
    <property type="component" value="Chromosome"/>
</dbReference>
<evidence type="ECO:0000256" key="2">
    <source>
        <dbReference type="SAM" id="MobiDB-lite"/>
    </source>
</evidence>
<sequence length="136" mass="14445">MRTIASTLTLSALLALGTAAATAQPAGYTGPSNAAKPAAQGSYSGPSNVPLLTVKQLLDTGKDDQHARLQGRIVSHDGGDRYTFEDASGRISIEIDDEDFPAGQTIGADQRVELLGEFDKGLRKTEFEVDRITVLR</sequence>
<dbReference type="Pfam" id="PF04076">
    <property type="entry name" value="BOF"/>
    <property type="match status" value="1"/>
</dbReference>
<evidence type="ECO:0000256" key="1">
    <source>
        <dbReference type="ARBA" id="ARBA00022729"/>
    </source>
</evidence>
<dbReference type="NCBIfam" id="NF033674">
    <property type="entry name" value="stress_OB_fold"/>
    <property type="match status" value="1"/>
</dbReference>
<reference evidence="4" key="1">
    <citation type="submission" date="2022-09" db="EMBL/GenBank/DDBJ databases">
        <title>The complete genome of Acidovorax sp. 5MLIR.</title>
        <authorList>
            <person name="Liu L."/>
            <person name="Yue J."/>
            <person name="Yang F."/>
            <person name="Yuan J."/>
            <person name="Li L."/>
        </authorList>
    </citation>
    <scope>NUCLEOTIDE SEQUENCE</scope>
    <source>
        <strain evidence="4">5MLIR</strain>
    </source>
</reference>
<feature type="chain" id="PRO_5047469708" evidence="3">
    <location>
        <begin position="24"/>
        <end position="136"/>
    </location>
</feature>
<dbReference type="InterPro" id="IPR005220">
    <property type="entry name" value="CarO-like"/>
</dbReference>
<organism evidence="4 5">
    <name type="scientific">Comamonas endophytica</name>
    <dbReference type="NCBI Taxonomy" id="2949090"/>
    <lineage>
        <taxon>Bacteria</taxon>
        <taxon>Pseudomonadati</taxon>
        <taxon>Pseudomonadota</taxon>
        <taxon>Betaproteobacteria</taxon>
        <taxon>Burkholderiales</taxon>
        <taxon>Comamonadaceae</taxon>
        <taxon>Comamonas</taxon>
    </lineage>
</organism>
<dbReference type="Gene3D" id="2.40.50.200">
    <property type="entry name" value="Bacterial OB-fold"/>
    <property type="match status" value="1"/>
</dbReference>
<dbReference type="EMBL" id="CP106881">
    <property type="protein sequence ID" value="UYG51440.1"/>
    <property type="molecule type" value="Genomic_DNA"/>
</dbReference>
<protein>
    <submittedName>
        <fullName evidence="4">NirD/YgiW/YdeI family stress tolerance protein</fullName>
    </submittedName>
</protein>
<feature type="signal peptide" evidence="3">
    <location>
        <begin position="1"/>
        <end position="23"/>
    </location>
</feature>
<evidence type="ECO:0000256" key="3">
    <source>
        <dbReference type="SAM" id="SignalP"/>
    </source>
</evidence>
<dbReference type="PANTHER" id="PTHR36571:SF1">
    <property type="entry name" value="PROTEIN YGIW"/>
    <property type="match status" value="1"/>
</dbReference>
<gene>
    <name evidence="4" type="ORF">M9799_15465</name>
</gene>
<dbReference type="InterPro" id="IPR036700">
    <property type="entry name" value="BOBF_sf"/>
</dbReference>
<keyword evidence="5" id="KW-1185">Reference proteome</keyword>
<dbReference type="PANTHER" id="PTHR36571">
    <property type="entry name" value="PROTEIN YGIW"/>
    <property type="match status" value="1"/>
</dbReference>